<comment type="caution">
    <text evidence="1">The sequence shown here is derived from an EMBL/GenBank/DDBJ whole genome shotgun (WGS) entry which is preliminary data.</text>
</comment>
<evidence type="ECO:0000313" key="1">
    <source>
        <dbReference type="EMBL" id="MPC14892.1"/>
    </source>
</evidence>
<dbReference type="EMBL" id="VSRR010000387">
    <property type="protein sequence ID" value="MPC14892.1"/>
    <property type="molecule type" value="Genomic_DNA"/>
</dbReference>
<name>A0A5B7CYS8_PORTR</name>
<protein>
    <submittedName>
        <fullName evidence="1">Uncharacterized protein</fullName>
    </submittedName>
</protein>
<proteinExistence type="predicted"/>
<accession>A0A5B7CYS8</accession>
<keyword evidence="2" id="KW-1185">Reference proteome</keyword>
<organism evidence="1 2">
    <name type="scientific">Portunus trituberculatus</name>
    <name type="common">Swimming crab</name>
    <name type="synonym">Neptunus trituberculatus</name>
    <dbReference type="NCBI Taxonomy" id="210409"/>
    <lineage>
        <taxon>Eukaryota</taxon>
        <taxon>Metazoa</taxon>
        <taxon>Ecdysozoa</taxon>
        <taxon>Arthropoda</taxon>
        <taxon>Crustacea</taxon>
        <taxon>Multicrustacea</taxon>
        <taxon>Malacostraca</taxon>
        <taxon>Eumalacostraca</taxon>
        <taxon>Eucarida</taxon>
        <taxon>Decapoda</taxon>
        <taxon>Pleocyemata</taxon>
        <taxon>Brachyura</taxon>
        <taxon>Eubrachyura</taxon>
        <taxon>Portunoidea</taxon>
        <taxon>Portunidae</taxon>
        <taxon>Portuninae</taxon>
        <taxon>Portunus</taxon>
    </lineage>
</organism>
<dbReference type="AlphaFoldDB" id="A0A5B7CYS8"/>
<dbReference type="Proteomes" id="UP000324222">
    <property type="component" value="Unassembled WGS sequence"/>
</dbReference>
<evidence type="ECO:0000313" key="2">
    <source>
        <dbReference type="Proteomes" id="UP000324222"/>
    </source>
</evidence>
<reference evidence="1 2" key="1">
    <citation type="submission" date="2019-05" db="EMBL/GenBank/DDBJ databases">
        <title>Another draft genome of Portunus trituberculatus and its Hox gene families provides insights of decapod evolution.</title>
        <authorList>
            <person name="Jeong J.-H."/>
            <person name="Song I."/>
            <person name="Kim S."/>
            <person name="Choi T."/>
            <person name="Kim D."/>
            <person name="Ryu S."/>
            <person name="Kim W."/>
        </authorList>
    </citation>
    <scope>NUCLEOTIDE SEQUENCE [LARGE SCALE GENOMIC DNA]</scope>
    <source>
        <tissue evidence="1">Muscle</tissue>
    </source>
</reference>
<gene>
    <name evidence="1" type="ORF">E2C01_007670</name>
</gene>
<sequence length="83" mass="9375">MSAFPQCSLPLTRPPSTITIATTTTTLSSSSSSMADLVHMHRRDHWPTTRHGRLENSQIGFLSGLLLPLTDFYIYSYRTHPLR</sequence>